<accession>A0A151NM21</accession>
<protein>
    <recommendedName>
        <fullName evidence="3">Reverse transcriptase domain-containing protein</fullName>
    </recommendedName>
</protein>
<keyword evidence="2" id="KW-1185">Reference proteome</keyword>
<dbReference type="EMBL" id="AKHW03002566">
    <property type="protein sequence ID" value="KYO37838.1"/>
    <property type="molecule type" value="Genomic_DNA"/>
</dbReference>
<dbReference type="Proteomes" id="UP000050525">
    <property type="component" value="Unassembled WGS sequence"/>
</dbReference>
<dbReference type="AlphaFoldDB" id="A0A151NM21"/>
<organism evidence="1 2">
    <name type="scientific">Alligator mississippiensis</name>
    <name type="common">American alligator</name>
    <dbReference type="NCBI Taxonomy" id="8496"/>
    <lineage>
        <taxon>Eukaryota</taxon>
        <taxon>Metazoa</taxon>
        <taxon>Chordata</taxon>
        <taxon>Craniata</taxon>
        <taxon>Vertebrata</taxon>
        <taxon>Euteleostomi</taxon>
        <taxon>Archelosauria</taxon>
        <taxon>Archosauria</taxon>
        <taxon>Crocodylia</taxon>
        <taxon>Alligatoridae</taxon>
        <taxon>Alligatorinae</taxon>
        <taxon>Alligator</taxon>
    </lineage>
</organism>
<evidence type="ECO:0000313" key="1">
    <source>
        <dbReference type="EMBL" id="KYO37838.1"/>
    </source>
</evidence>
<sequence length="112" mass="12670">MANFSCPEKFIAIGQQFHDDILIHVVDDDESSEQFAVTSGVKEGCVLAPTLFNMMLSVMLTYAVQDCDIGIDIRYQTDGKIFNLRQLQAKKKLQEVTVHDLLLDDDFPECQI</sequence>
<evidence type="ECO:0008006" key="3">
    <source>
        <dbReference type="Google" id="ProtNLM"/>
    </source>
</evidence>
<reference evidence="1 2" key="1">
    <citation type="journal article" date="2012" name="Genome Biol.">
        <title>Sequencing three crocodilian genomes to illuminate the evolution of archosaurs and amniotes.</title>
        <authorList>
            <person name="St John J.A."/>
            <person name="Braun E.L."/>
            <person name="Isberg S.R."/>
            <person name="Miles L.G."/>
            <person name="Chong A.Y."/>
            <person name="Gongora J."/>
            <person name="Dalzell P."/>
            <person name="Moran C."/>
            <person name="Bed'hom B."/>
            <person name="Abzhanov A."/>
            <person name="Burgess S.C."/>
            <person name="Cooksey A.M."/>
            <person name="Castoe T.A."/>
            <person name="Crawford N.G."/>
            <person name="Densmore L.D."/>
            <person name="Drew J.C."/>
            <person name="Edwards S.V."/>
            <person name="Faircloth B.C."/>
            <person name="Fujita M.K."/>
            <person name="Greenwold M.J."/>
            <person name="Hoffmann F.G."/>
            <person name="Howard J.M."/>
            <person name="Iguchi T."/>
            <person name="Janes D.E."/>
            <person name="Khan S.Y."/>
            <person name="Kohno S."/>
            <person name="de Koning A.J."/>
            <person name="Lance S.L."/>
            <person name="McCarthy F.M."/>
            <person name="McCormack J.E."/>
            <person name="Merchant M.E."/>
            <person name="Peterson D.G."/>
            <person name="Pollock D.D."/>
            <person name="Pourmand N."/>
            <person name="Raney B.J."/>
            <person name="Roessler K.A."/>
            <person name="Sanford J.R."/>
            <person name="Sawyer R.H."/>
            <person name="Schmidt C.J."/>
            <person name="Triplett E.W."/>
            <person name="Tuberville T.D."/>
            <person name="Venegas-Anaya M."/>
            <person name="Howard J.T."/>
            <person name="Jarvis E.D."/>
            <person name="Guillette L.J.Jr."/>
            <person name="Glenn T.C."/>
            <person name="Green R.E."/>
            <person name="Ray D.A."/>
        </authorList>
    </citation>
    <scope>NUCLEOTIDE SEQUENCE [LARGE SCALE GENOMIC DNA]</scope>
    <source>
        <strain evidence="1">KSC_2009_1</strain>
    </source>
</reference>
<evidence type="ECO:0000313" key="2">
    <source>
        <dbReference type="Proteomes" id="UP000050525"/>
    </source>
</evidence>
<proteinExistence type="predicted"/>
<name>A0A151NM21_ALLMI</name>
<comment type="caution">
    <text evidence="1">The sequence shown here is derived from an EMBL/GenBank/DDBJ whole genome shotgun (WGS) entry which is preliminary data.</text>
</comment>
<gene>
    <name evidence="1" type="ORF">Y1Q_0010288</name>
</gene>